<dbReference type="Gene3D" id="3.40.50.150">
    <property type="entry name" value="Vaccinia Virus protein VP39"/>
    <property type="match status" value="1"/>
</dbReference>
<dbReference type="GO" id="GO:0008168">
    <property type="term" value="F:methyltransferase activity"/>
    <property type="evidence" value="ECO:0007669"/>
    <property type="project" value="UniProtKB-KW"/>
</dbReference>
<dbReference type="InterPro" id="IPR029063">
    <property type="entry name" value="SAM-dependent_MTases_sf"/>
</dbReference>
<accession>A0ABT7ANS1</accession>
<dbReference type="SUPFAM" id="SSF53335">
    <property type="entry name" value="S-adenosyl-L-methionine-dependent methyltransferases"/>
    <property type="match status" value="1"/>
</dbReference>
<keyword evidence="1" id="KW-0489">Methyltransferase</keyword>
<dbReference type="GO" id="GO:0032259">
    <property type="term" value="P:methylation"/>
    <property type="evidence" value="ECO:0007669"/>
    <property type="project" value="UniProtKB-KW"/>
</dbReference>
<keyword evidence="2" id="KW-1185">Reference proteome</keyword>
<proteinExistence type="predicted"/>
<dbReference type="Pfam" id="PF13578">
    <property type="entry name" value="Methyltransf_24"/>
    <property type="match status" value="1"/>
</dbReference>
<reference evidence="1 2" key="1">
    <citation type="submission" date="2023-01" db="EMBL/GenBank/DDBJ databases">
        <title>Novel diversity within Roseofilum (Cyanobacteria; Desertifilaceae) from marine benthic mats with descriptions of four novel species.</title>
        <authorList>
            <person name="Wang Y."/>
            <person name="Berthold D.E."/>
            <person name="Hu J."/>
            <person name="Lefler F.W."/>
            <person name="Laughinghouse H.D. IV."/>
        </authorList>
    </citation>
    <scope>NUCLEOTIDE SEQUENCE [LARGE SCALE GENOMIC DNA]</scope>
    <source>
        <strain evidence="1 2">BLCC-M154</strain>
    </source>
</reference>
<evidence type="ECO:0000313" key="1">
    <source>
        <dbReference type="EMBL" id="MDJ1167961.1"/>
    </source>
</evidence>
<keyword evidence="1" id="KW-0808">Transferase</keyword>
<protein>
    <submittedName>
        <fullName evidence="1">Class I SAM-dependent methyltransferase</fullName>
        <ecNumber evidence="1">2.1.1.-</ecNumber>
    </submittedName>
</protein>
<evidence type="ECO:0000313" key="2">
    <source>
        <dbReference type="Proteomes" id="UP001235303"/>
    </source>
</evidence>
<dbReference type="RefSeq" id="WP_283751729.1">
    <property type="nucleotide sequence ID" value="NZ_JAQOSP010000006.1"/>
</dbReference>
<name>A0ABT7ANS1_9CYAN</name>
<dbReference type="EC" id="2.1.1.-" evidence="1"/>
<dbReference type="Proteomes" id="UP001235303">
    <property type="component" value="Unassembled WGS sequence"/>
</dbReference>
<comment type="caution">
    <text evidence="1">The sequence shown here is derived from an EMBL/GenBank/DDBJ whole genome shotgun (WGS) entry which is preliminary data.</text>
</comment>
<dbReference type="EMBL" id="JAQOSP010000006">
    <property type="protein sequence ID" value="MDJ1167961.1"/>
    <property type="molecule type" value="Genomic_DNA"/>
</dbReference>
<sequence>MKQTLSPQDARQLALSFLAQVGLNREFVENASLKPEDADILVNFCPNSDRGKILEVGTFVGVSSVVLGLCFPDSEVICVDPGLPTGLMNGLCVRKFEIPDYPETMLSFVEAALMHVGVRDRFQIYQGFFSCCFPDAGDRQTVIDYGINLNHYPTIGPQVCQAHGPFKTIFLDADHRTQAVLSDLLLLSSHVAADGVIILHDMGEDFWGQQVREGVDQFLRLHPEFYLEQQGDLGRLQRIKKVH</sequence>
<organism evidence="1 2">
    <name type="scientific">Roseofilum acuticapitatum BLCC-M154</name>
    <dbReference type="NCBI Taxonomy" id="3022444"/>
    <lineage>
        <taxon>Bacteria</taxon>
        <taxon>Bacillati</taxon>
        <taxon>Cyanobacteriota</taxon>
        <taxon>Cyanophyceae</taxon>
        <taxon>Desertifilales</taxon>
        <taxon>Desertifilaceae</taxon>
        <taxon>Roseofilum</taxon>
        <taxon>Roseofilum acuticapitatum</taxon>
    </lineage>
</organism>
<gene>
    <name evidence="1" type="ORF">PMG71_00810</name>
</gene>